<evidence type="ECO:0000256" key="6">
    <source>
        <dbReference type="ARBA" id="ARBA00023242"/>
    </source>
</evidence>
<feature type="region of interest" description="Disordered" evidence="8">
    <location>
        <begin position="381"/>
        <end position="404"/>
    </location>
</feature>
<reference evidence="10 11" key="1">
    <citation type="submission" date="2024-10" db="EMBL/GenBank/DDBJ databases">
        <title>Updated reference genomes for cyclostephanoid diatoms.</title>
        <authorList>
            <person name="Roberts W.R."/>
            <person name="Alverson A.J."/>
        </authorList>
    </citation>
    <scope>NUCLEOTIDE SEQUENCE [LARGE SCALE GENOMIC DNA]</scope>
    <source>
        <strain evidence="10 11">AJA010-31</strain>
    </source>
</reference>
<proteinExistence type="inferred from homology"/>
<dbReference type="PANTHER" id="PTHR16140:SF0">
    <property type="entry name" value="NON-STRUCTURAL MAINTENANCE OF CHROMOSOMES ELEMENT 4"/>
    <property type="match status" value="1"/>
</dbReference>
<comment type="subunit">
    <text evidence="7">Component of the SMC5-SMC6 complex.</text>
</comment>
<sequence length="404" mass="46109">MAPSRRSPEEENIENEAMDDHNEDHEGDRRKNMKKRVKIMTDSGQTDSDRRVLRNKQRKLQEDIASGVAGQEDGSEDDEEEKQPAFQKMRTLNNKLWNQVRYTREAVLDSENVELIAATAARQAESLVQVPRYDAVRLAQAIVKKSSVKVGSNTQFGWKNFGFNVGICFNALPSHVNFLYGPLDAEYKVKERKKVERKQKQAEPEGEEEEQQPEDVDQTQKKESDENALSAVEQHMKVIAKTLKKRAKEEDAKAGEMEDEYVAKISENIDGDGDEKERIIRKKVKAYRNEAQKVNAVQNLFNPQSFTQTVENVFHFSFLIKENKASIEVRDAETAEEFGVEPGPVIRPLHFNPDAEQGPSRQAIVSLNMRDWRDMCNMYQVEASDVPHRGKPAASSGKKRRSES</sequence>
<dbReference type="GO" id="GO:0030915">
    <property type="term" value="C:Smc5-Smc6 complex"/>
    <property type="evidence" value="ECO:0007669"/>
    <property type="project" value="UniProtKB-UniRule"/>
</dbReference>
<dbReference type="GO" id="GO:0005634">
    <property type="term" value="C:nucleus"/>
    <property type="evidence" value="ECO:0007669"/>
    <property type="project" value="UniProtKB-SubCell"/>
</dbReference>
<dbReference type="GO" id="GO:0006281">
    <property type="term" value="P:DNA repair"/>
    <property type="evidence" value="ECO:0007669"/>
    <property type="project" value="UniProtKB-UniRule"/>
</dbReference>
<feature type="region of interest" description="Disordered" evidence="8">
    <location>
        <begin position="196"/>
        <end position="229"/>
    </location>
</feature>
<feature type="domain" description="Non-structural maintenance of chromosome element 4 C-terminal" evidence="9">
    <location>
        <begin position="294"/>
        <end position="383"/>
    </location>
</feature>
<dbReference type="Pfam" id="PF08743">
    <property type="entry name" value="Nse4_C"/>
    <property type="match status" value="1"/>
</dbReference>
<feature type="compositionally biased region" description="Basic and acidic residues" evidence="8">
    <location>
        <begin position="18"/>
        <end position="30"/>
    </location>
</feature>
<dbReference type="InterPro" id="IPR027786">
    <property type="entry name" value="Nse4/EID"/>
</dbReference>
<evidence type="ECO:0000313" key="11">
    <source>
        <dbReference type="Proteomes" id="UP001530400"/>
    </source>
</evidence>
<evidence type="ECO:0000256" key="7">
    <source>
        <dbReference type="RuleBase" id="RU365071"/>
    </source>
</evidence>
<dbReference type="PANTHER" id="PTHR16140">
    <property type="entry name" value="NON-STRUCTURAL MAINTENANCE OF CHROMOSOMES ELEMENT 4"/>
    <property type="match status" value="1"/>
</dbReference>
<evidence type="ECO:0000256" key="2">
    <source>
        <dbReference type="ARBA" id="ARBA00008997"/>
    </source>
</evidence>
<keyword evidence="3 7" id="KW-0227">DNA damage</keyword>
<protein>
    <recommendedName>
        <fullName evidence="7">Non-structural maintenance of chromosomes element 4</fullName>
    </recommendedName>
</protein>
<evidence type="ECO:0000256" key="1">
    <source>
        <dbReference type="ARBA" id="ARBA00004123"/>
    </source>
</evidence>
<evidence type="ECO:0000313" key="10">
    <source>
        <dbReference type="EMBL" id="KAL3784859.1"/>
    </source>
</evidence>
<comment type="similarity">
    <text evidence="2 7">Belongs to the NSE4 family.</text>
</comment>
<evidence type="ECO:0000256" key="4">
    <source>
        <dbReference type="ARBA" id="ARBA00023172"/>
    </source>
</evidence>
<evidence type="ECO:0000256" key="8">
    <source>
        <dbReference type="SAM" id="MobiDB-lite"/>
    </source>
</evidence>
<dbReference type="Proteomes" id="UP001530400">
    <property type="component" value="Unassembled WGS sequence"/>
</dbReference>
<comment type="subcellular location">
    <subcellularLocation>
        <location evidence="1 7">Nucleus</location>
    </subcellularLocation>
</comment>
<comment type="caution">
    <text evidence="10">The sequence shown here is derived from an EMBL/GenBank/DDBJ whole genome shotgun (WGS) entry which is preliminary data.</text>
</comment>
<dbReference type="GO" id="GO:0006310">
    <property type="term" value="P:DNA recombination"/>
    <property type="evidence" value="ECO:0007669"/>
    <property type="project" value="UniProtKB-UniRule"/>
</dbReference>
<dbReference type="InterPro" id="IPR014854">
    <property type="entry name" value="Nse4_C"/>
</dbReference>
<accession>A0ABD3PAW2</accession>
<gene>
    <name evidence="10" type="ORF">ACHAWO_007785</name>
</gene>
<keyword evidence="5 7" id="KW-0234">DNA repair</keyword>
<comment type="function">
    <text evidence="7">Component of the SMC5-SMC6 complex, that promotes sister chromatid alignment after DNA damage and facilitates double-stranded DNA breaks (DSBs) repair via homologous recombination between sister chromatids.</text>
</comment>
<evidence type="ECO:0000259" key="9">
    <source>
        <dbReference type="Pfam" id="PF08743"/>
    </source>
</evidence>
<dbReference type="AlphaFoldDB" id="A0ABD3PAW2"/>
<feature type="region of interest" description="Disordered" evidence="8">
    <location>
        <begin position="1"/>
        <end position="83"/>
    </location>
</feature>
<evidence type="ECO:0000256" key="3">
    <source>
        <dbReference type="ARBA" id="ARBA00022763"/>
    </source>
</evidence>
<keyword evidence="4 7" id="KW-0233">DNA recombination</keyword>
<keyword evidence="6 7" id="KW-0539">Nucleus</keyword>
<organism evidence="10 11">
    <name type="scientific">Cyclotella atomus</name>
    <dbReference type="NCBI Taxonomy" id="382360"/>
    <lineage>
        <taxon>Eukaryota</taxon>
        <taxon>Sar</taxon>
        <taxon>Stramenopiles</taxon>
        <taxon>Ochrophyta</taxon>
        <taxon>Bacillariophyta</taxon>
        <taxon>Coscinodiscophyceae</taxon>
        <taxon>Thalassiosirophycidae</taxon>
        <taxon>Stephanodiscales</taxon>
        <taxon>Stephanodiscaceae</taxon>
        <taxon>Cyclotella</taxon>
    </lineage>
</organism>
<keyword evidence="11" id="KW-1185">Reference proteome</keyword>
<name>A0ABD3PAW2_9STRA</name>
<feature type="compositionally biased region" description="Acidic residues" evidence="8">
    <location>
        <begin position="204"/>
        <end position="217"/>
    </location>
</feature>
<dbReference type="EMBL" id="JALLPJ020000712">
    <property type="protein sequence ID" value="KAL3784859.1"/>
    <property type="molecule type" value="Genomic_DNA"/>
</dbReference>
<evidence type="ECO:0000256" key="5">
    <source>
        <dbReference type="ARBA" id="ARBA00023204"/>
    </source>
</evidence>